<name>K0TBT5_THAOC</name>
<evidence type="ECO:0000313" key="1">
    <source>
        <dbReference type="EMBL" id="EJK67957.1"/>
    </source>
</evidence>
<proteinExistence type="predicted"/>
<dbReference type="Proteomes" id="UP000266841">
    <property type="component" value="Unassembled WGS sequence"/>
</dbReference>
<organism evidence="1 2">
    <name type="scientific">Thalassiosira oceanica</name>
    <name type="common">Marine diatom</name>
    <dbReference type="NCBI Taxonomy" id="159749"/>
    <lineage>
        <taxon>Eukaryota</taxon>
        <taxon>Sar</taxon>
        <taxon>Stramenopiles</taxon>
        <taxon>Ochrophyta</taxon>
        <taxon>Bacillariophyta</taxon>
        <taxon>Coscinodiscophyceae</taxon>
        <taxon>Thalassiosirophycidae</taxon>
        <taxon>Thalassiosirales</taxon>
        <taxon>Thalassiosiraceae</taxon>
        <taxon>Thalassiosira</taxon>
    </lineage>
</organism>
<dbReference type="AlphaFoldDB" id="K0TBT5"/>
<keyword evidence="2" id="KW-1185">Reference proteome</keyword>
<sequence length="95" mass="11366">MSQLTDLRVTHDLGKTVRERARQAKKQEDPDVRDIQNVQQRVFQVKKREDPDLCDKENAFLSIYLLQFLSPHSLLRLTLRLRLEAQDLEYQYHES</sequence>
<protein>
    <submittedName>
        <fullName evidence="1">Uncharacterized protein</fullName>
    </submittedName>
</protein>
<accession>K0TBT5</accession>
<dbReference type="EMBL" id="AGNL01012318">
    <property type="protein sequence ID" value="EJK67957.1"/>
    <property type="molecule type" value="Genomic_DNA"/>
</dbReference>
<gene>
    <name evidence="1" type="ORF">THAOC_10925</name>
</gene>
<reference evidence="1 2" key="1">
    <citation type="journal article" date="2012" name="Genome Biol.">
        <title>Genome and low-iron response of an oceanic diatom adapted to chronic iron limitation.</title>
        <authorList>
            <person name="Lommer M."/>
            <person name="Specht M."/>
            <person name="Roy A.S."/>
            <person name="Kraemer L."/>
            <person name="Andreson R."/>
            <person name="Gutowska M.A."/>
            <person name="Wolf J."/>
            <person name="Bergner S.V."/>
            <person name="Schilhabel M.B."/>
            <person name="Klostermeier U.C."/>
            <person name="Beiko R.G."/>
            <person name="Rosenstiel P."/>
            <person name="Hippler M."/>
            <person name="Laroche J."/>
        </authorList>
    </citation>
    <scope>NUCLEOTIDE SEQUENCE [LARGE SCALE GENOMIC DNA]</scope>
    <source>
        <strain evidence="1 2">CCMP1005</strain>
    </source>
</reference>
<evidence type="ECO:0000313" key="2">
    <source>
        <dbReference type="Proteomes" id="UP000266841"/>
    </source>
</evidence>
<comment type="caution">
    <text evidence="1">The sequence shown here is derived from an EMBL/GenBank/DDBJ whole genome shotgun (WGS) entry which is preliminary data.</text>
</comment>